<dbReference type="EnsemblPlants" id="AVESA.00010b.r2.UnG1451000.1">
    <property type="protein sequence ID" value="AVESA.00010b.r2.UnG1451000.1.CDS.1"/>
    <property type="gene ID" value="AVESA.00010b.r2.UnG1451000"/>
</dbReference>
<evidence type="ECO:0000313" key="1">
    <source>
        <dbReference type="EnsemblPlants" id="AVESA.00010b.r2.UnG1451000.1.CDS.1"/>
    </source>
</evidence>
<keyword evidence="2" id="KW-1185">Reference proteome</keyword>
<name>A0ACD6APQ8_AVESA</name>
<reference evidence="1" key="1">
    <citation type="submission" date="2025-09" db="UniProtKB">
        <authorList>
            <consortium name="EnsemblPlants"/>
        </authorList>
    </citation>
    <scope>IDENTIFICATION</scope>
</reference>
<organism evidence="1 2">
    <name type="scientific">Avena sativa</name>
    <name type="common">Oat</name>
    <dbReference type="NCBI Taxonomy" id="4498"/>
    <lineage>
        <taxon>Eukaryota</taxon>
        <taxon>Viridiplantae</taxon>
        <taxon>Streptophyta</taxon>
        <taxon>Embryophyta</taxon>
        <taxon>Tracheophyta</taxon>
        <taxon>Spermatophyta</taxon>
        <taxon>Magnoliopsida</taxon>
        <taxon>Liliopsida</taxon>
        <taxon>Poales</taxon>
        <taxon>Poaceae</taxon>
        <taxon>BOP clade</taxon>
        <taxon>Pooideae</taxon>
        <taxon>Poodae</taxon>
        <taxon>Poeae</taxon>
        <taxon>Poeae Chloroplast Group 1 (Aveneae type)</taxon>
        <taxon>Aveninae</taxon>
        <taxon>Avena</taxon>
    </lineage>
</organism>
<protein>
    <submittedName>
        <fullName evidence="1">Uncharacterized protein</fullName>
    </submittedName>
</protein>
<evidence type="ECO:0000313" key="2">
    <source>
        <dbReference type="Proteomes" id="UP001732700"/>
    </source>
</evidence>
<proteinExistence type="predicted"/>
<sequence>MGRLNRELEKKYQMWKNIERESTSLQIDLGILAAAVDDHQIMAAHPHRTNVARVYGEEIHELAHDIEDCIERFLHRVTYKAGASRARRSAHAMRTFRIRLQFAAKIKEFRNRVAEARERALNAAVLADDAQPQPSNKTPEQARYAQDHCHPVGIAEATRELCALLDIELKKNDAEGTSNTPAASQLRVVAVAVVGFGGTGKTTLAKAVYNTVYEQGALRCAWVDGHSLDHKDANGIIKHIQDELHLGEVCTPTSTAEYHKHR</sequence>
<accession>A0ACD6APQ8</accession>
<dbReference type="Proteomes" id="UP001732700">
    <property type="component" value="Unassembled WGS sequence"/>
</dbReference>